<dbReference type="RefSeq" id="WP_369188410.1">
    <property type="nucleotide sequence ID" value="NZ_CP163431.1"/>
</dbReference>
<dbReference type="EMBL" id="CP163431">
    <property type="protein sequence ID" value="XDQ02234.1"/>
    <property type="molecule type" value="Genomic_DNA"/>
</dbReference>
<reference evidence="3" key="1">
    <citation type="submission" date="2024-07" db="EMBL/GenBank/DDBJ databases">
        <authorList>
            <person name="Yu S.T."/>
        </authorList>
    </citation>
    <scope>NUCLEOTIDE SEQUENCE</scope>
    <source>
        <strain evidence="3">R08</strain>
    </source>
</reference>
<feature type="transmembrane region" description="Helical" evidence="2">
    <location>
        <begin position="47"/>
        <end position="67"/>
    </location>
</feature>
<feature type="transmembrane region" description="Helical" evidence="2">
    <location>
        <begin position="79"/>
        <end position="98"/>
    </location>
</feature>
<keyword evidence="2" id="KW-0472">Membrane</keyword>
<evidence type="ECO:0000313" key="3">
    <source>
        <dbReference type="EMBL" id="XDQ02234.1"/>
    </source>
</evidence>
<evidence type="ECO:0008006" key="4">
    <source>
        <dbReference type="Google" id="ProtNLM"/>
    </source>
</evidence>
<name>A0AB39M867_9ACTN</name>
<proteinExistence type="predicted"/>
<protein>
    <recommendedName>
        <fullName evidence="4">Integral membrane protein</fullName>
    </recommendedName>
</protein>
<feature type="region of interest" description="Disordered" evidence="1">
    <location>
        <begin position="1"/>
        <end position="35"/>
    </location>
</feature>
<feature type="transmembrane region" description="Helical" evidence="2">
    <location>
        <begin position="105"/>
        <end position="123"/>
    </location>
</feature>
<feature type="transmembrane region" description="Helical" evidence="2">
    <location>
        <begin position="135"/>
        <end position="153"/>
    </location>
</feature>
<feature type="compositionally biased region" description="Basic and acidic residues" evidence="1">
    <location>
        <begin position="1"/>
        <end position="11"/>
    </location>
</feature>
<keyword evidence="2" id="KW-1133">Transmembrane helix</keyword>
<organism evidence="3">
    <name type="scientific">Streptomyces sp. R08</name>
    <dbReference type="NCBI Taxonomy" id="3238624"/>
    <lineage>
        <taxon>Bacteria</taxon>
        <taxon>Bacillati</taxon>
        <taxon>Actinomycetota</taxon>
        <taxon>Actinomycetes</taxon>
        <taxon>Kitasatosporales</taxon>
        <taxon>Streptomycetaceae</taxon>
        <taxon>Streptomyces</taxon>
    </lineage>
</organism>
<sequence length="176" mass="19441">MDRPVEQRENGAAEVNDAQGDPHEEGTPPTHTSDLLERVRRHRRHTLELLTVCAVTLVPWTVVLALTLPSGYEVHQWRLTWVGFDILLVVAMASTALLGWRRNRAVVLAALTTSVLLICDAWFDVSLAFGTSEVWLSAALALFVELPLAVYLIRRVMAMISLAQWPSADTATAGDT</sequence>
<dbReference type="AlphaFoldDB" id="A0AB39M867"/>
<accession>A0AB39M867</accession>
<evidence type="ECO:0000256" key="1">
    <source>
        <dbReference type="SAM" id="MobiDB-lite"/>
    </source>
</evidence>
<gene>
    <name evidence="3" type="ORF">AB5J58_19410</name>
</gene>
<keyword evidence="2" id="KW-0812">Transmembrane</keyword>
<evidence type="ECO:0000256" key="2">
    <source>
        <dbReference type="SAM" id="Phobius"/>
    </source>
</evidence>